<dbReference type="AlphaFoldDB" id="A0A922IBX8"/>
<dbReference type="Proteomes" id="UP000790347">
    <property type="component" value="Unassembled WGS sequence"/>
</dbReference>
<proteinExistence type="predicted"/>
<reference evidence="1" key="1">
    <citation type="submission" date="2013-05" db="EMBL/GenBank/DDBJ databases">
        <authorList>
            <person name="Yim A.K.Y."/>
            <person name="Chan T.F."/>
            <person name="Ji K.M."/>
            <person name="Liu X.Y."/>
            <person name="Zhou J.W."/>
            <person name="Li R.Q."/>
            <person name="Yang K.Y."/>
            <person name="Li J."/>
            <person name="Li M."/>
            <person name="Law P.T.W."/>
            <person name="Wu Y.L."/>
            <person name="Cai Z.L."/>
            <person name="Qin H."/>
            <person name="Bao Y."/>
            <person name="Leung R.K.K."/>
            <person name="Ng P.K.S."/>
            <person name="Zou J."/>
            <person name="Zhong X.J."/>
            <person name="Ran P.X."/>
            <person name="Zhong N.S."/>
            <person name="Liu Z.G."/>
            <person name="Tsui S.K.W."/>
        </authorList>
    </citation>
    <scope>NUCLEOTIDE SEQUENCE</scope>
    <source>
        <strain evidence="1">Derf</strain>
        <tissue evidence="1">Whole organism</tissue>
    </source>
</reference>
<name>A0A922IBX8_DERFA</name>
<reference evidence="1" key="2">
    <citation type="journal article" date="2022" name="Res Sq">
        <title>Comparative Genomics Reveals Insights into the Divergent Evolution of Astigmatic Mites and Household Pest Adaptations.</title>
        <authorList>
            <person name="Xiong Q."/>
            <person name="Wan A.T.-Y."/>
            <person name="Liu X.-Y."/>
            <person name="Fung C.S.-H."/>
            <person name="Xiao X."/>
            <person name="Malainual N."/>
            <person name="Hou J."/>
            <person name="Wang L."/>
            <person name="Wang M."/>
            <person name="Yang K."/>
            <person name="Cui Y."/>
            <person name="Leung E."/>
            <person name="Nong W."/>
            <person name="Shin S.-K."/>
            <person name="Au S."/>
            <person name="Jeong K.Y."/>
            <person name="Chew F.T."/>
            <person name="Hui J."/>
            <person name="Leung T.F."/>
            <person name="Tungtrongchitr A."/>
            <person name="Zhong N."/>
            <person name="Liu Z."/>
            <person name="Tsui S."/>
        </authorList>
    </citation>
    <scope>NUCLEOTIDE SEQUENCE</scope>
    <source>
        <strain evidence="1">Derf</strain>
        <tissue evidence="1">Whole organism</tissue>
    </source>
</reference>
<keyword evidence="2" id="KW-1185">Reference proteome</keyword>
<gene>
    <name evidence="1" type="ORF">DERF_002176</name>
</gene>
<protein>
    <submittedName>
        <fullName evidence="1">Uncharacterized protein</fullName>
    </submittedName>
</protein>
<organism evidence="1 2">
    <name type="scientific">Dermatophagoides farinae</name>
    <name type="common">American house dust mite</name>
    <dbReference type="NCBI Taxonomy" id="6954"/>
    <lineage>
        <taxon>Eukaryota</taxon>
        <taxon>Metazoa</taxon>
        <taxon>Ecdysozoa</taxon>
        <taxon>Arthropoda</taxon>
        <taxon>Chelicerata</taxon>
        <taxon>Arachnida</taxon>
        <taxon>Acari</taxon>
        <taxon>Acariformes</taxon>
        <taxon>Sarcoptiformes</taxon>
        <taxon>Astigmata</taxon>
        <taxon>Psoroptidia</taxon>
        <taxon>Analgoidea</taxon>
        <taxon>Pyroglyphidae</taxon>
        <taxon>Dermatophagoidinae</taxon>
        <taxon>Dermatophagoides</taxon>
    </lineage>
</organism>
<sequence>MIEIVTINDLDYYKFFSVIIFIEKEREIHLNSEYPSRFIILSLIFSRFYSRKIYQVLLEFRIFNEEWKEIEKNDEYKQP</sequence>
<evidence type="ECO:0000313" key="1">
    <source>
        <dbReference type="EMBL" id="KAH9528215.1"/>
    </source>
</evidence>
<dbReference type="EMBL" id="ASGP02000001">
    <property type="protein sequence ID" value="KAH9528215.1"/>
    <property type="molecule type" value="Genomic_DNA"/>
</dbReference>
<comment type="caution">
    <text evidence="1">The sequence shown here is derived from an EMBL/GenBank/DDBJ whole genome shotgun (WGS) entry which is preliminary data.</text>
</comment>
<accession>A0A922IBX8</accession>
<evidence type="ECO:0000313" key="2">
    <source>
        <dbReference type="Proteomes" id="UP000790347"/>
    </source>
</evidence>